<protein>
    <submittedName>
        <fullName evidence="2">SDR family NAD(P)-dependent oxidoreductase</fullName>
    </submittedName>
</protein>
<dbReference type="Gene3D" id="3.40.50.720">
    <property type="entry name" value="NAD(P)-binding Rossmann-like Domain"/>
    <property type="match status" value="1"/>
</dbReference>
<dbReference type="GO" id="GO:0016491">
    <property type="term" value="F:oxidoreductase activity"/>
    <property type="evidence" value="ECO:0007669"/>
    <property type="project" value="UniProtKB-KW"/>
</dbReference>
<evidence type="ECO:0000256" key="1">
    <source>
        <dbReference type="ARBA" id="ARBA00023002"/>
    </source>
</evidence>
<sequence length="278" mass="30283">MASKTIVITGASAGIGAAAARQLSDDGHRVVVVGRSPEKTAAVAEDTGGEYILADFADLNSVRNLASEILQRYPRIDVLANNAGAMFGMERQMTGDGHEKTFQVNYLAPFLLTRLLTDRLLASRGTVISTSSSANRFGHVDLEDLEQYRDYKPFRAYATSKLEQILFTGEFDRRYRSHGATATAFHPGLVGSAFLSTQSAFIRALYRSPVRRLARTPEKGARTLVYLAEGTPGTDYPTGRYFQGRRVGRTNRQAADGPLALGLWNRSVKMLEGSPGSA</sequence>
<evidence type="ECO:0000313" key="3">
    <source>
        <dbReference type="Proteomes" id="UP000676885"/>
    </source>
</evidence>
<dbReference type="EMBL" id="CP076022">
    <property type="protein sequence ID" value="QWC11423.1"/>
    <property type="molecule type" value="Genomic_DNA"/>
</dbReference>
<dbReference type="RefSeq" id="WP_210228382.1">
    <property type="nucleotide sequence ID" value="NZ_CP076022.1"/>
</dbReference>
<dbReference type="Pfam" id="PF00106">
    <property type="entry name" value="adh_short"/>
    <property type="match status" value="1"/>
</dbReference>
<accession>A0A975M7J9</accession>
<keyword evidence="3" id="KW-1185">Reference proteome</keyword>
<gene>
    <name evidence="2" type="ORF">KKR91_07705</name>
</gene>
<dbReference type="InterPro" id="IPR002347">
    <property type="entry name" value="SDR_fam"/>
</dbReference>
<dbReference type="KEGG" id="ajg:KKR91_07705"/>
<dbReference type="PRINTS" id="PR00081">
    <property type="entry name" value="GDHRDH"/>
</dbReference>
<dbReference type="SUPFAM" id="SSF51735">
    <property type="entry name" value="NAD(P)-binding Rossmann-fold domains"/>
    <property type="match status" value="1"/>
</dbReference>
<proteinExistence type="predicted"/>
<dbReference type="InterPro" id="IPR036291">
    <property type="entry name" value="NAD(P)-bd_dom_sf"/>
</dbReference>
<name>A0A975M7J9_9MICC</name>
<dbReference type="PANTHER" id="PTHR43157:SF31">
    <property type="entry name" value="PHOSPHATIDYLINOSITOL-GLYCAN BIOSYNTHESIS CLASS F PROTEIN"/>
    <property type="match status" value="1"/>
</dbReference>
<dbReference type="PANTHER" id="PTHR43157">
    <property type="entry name" value="PHOSPHATIDYLINOSITOL-GLYCAN BIOSYNTHESIS CLASS F PROTEIN-RELATED"/>
    <property type="match status" value="1"/>
</dbReference>
<reference evidence="2 3" key="1">
    <citation type="submission" date="2021-05" db="EMBL/GenBank/DDBJ databases">
        <title>Novel species in genus Arthrobacter.</title>
        <authorList>
            <person name="Zhang G."/>
        </authorList>
    </citation>
    <scope>NUCLEOTIDE SEQUENCE [LARGE SCALE GENOMIC DNA]</scope>
    <source>
        <strain evidence="3">zg-ZUI227</strain>
    </source>
</reference>
<evidence type="ECO:0000313" key="2">
    <source>
        <dbReference type="EMBL" id="QWC11423.1"/>
    </source>
</evidence>
<keyword evidence="1" id="KW-0560">Oxidoreductase</keyword>
<organism evidence="2 3">
    <name type="scientific">Arthrobacter jiangjiafuii</name>
    <dbReference type="NCBI Taxonomy" id="2817475"/>
    <lineage>
        <taxon>Bacteria</taxon>
        <taxon>Bacillati</taxon>
        <taxon>Actinomycetota</taxon>
        <taxon>Actinomycetes</taxon>
        <taxon>Micrococcales</taxon>
        <taxon>Micrococcaceae</taxon>
        <taxon>Arthrobacter</taxon>
    </lineage>
</organism>
<dbReference type="Proteomes" id="UP000676885">
    <property type="component" value="Chromosome"/>
</dbReference>
<dbReference type="AlphaFoldDB" id="A0A975M7J9"/>